<dbReference type="GO" id="GO:0005246">
    <property type="term" value="F:calcium channel regulator activity"/>
    <property type="evidence" value="ECO:0007669"/>
    <property type="project" value="TreeGrafter"/>
</dbReference>
<gene>
    <name evidence="4" type="ORF">CTOB1V02_LOCUS2729</name>
</gene>
<dbReference type="Pfam" id="PF00071">
    <property type="entry name" value="Ras"/>
    <property type="match status" value="2"/>
</dbReference>
<feature type="compositionally biased region" description="Basic and acidic residues" evidence="3">
    <location>
        <begin position="325"/>
        <end position="337"/>
    </location>
</feature>
<protein>
    <submittedName>
        <fullName evidence="4">Uncharacterized protein</fullName>
    </submittedName>
</protein>
<dbReference type="SMART" id="SM00173">
    <property type="entry name" value="RAS"/>
    <property type="match status" value="1"/>
</dbReference>
<evidence type="ECO:0000256" key="3">
    <source>
        <dbReference type="SAM" id="MobiDB-lite"/>
    </source>
</evidence>
<dbReference type="PROSITE" id="PS51421">
    <property type="entry name" value="RAS"/>
    <property type="match status" value="1"/>
</dbReference>
<dbReference type="SUPFAM" id="SSF52540">
    <property type="entry name" value="P-loop containing nucleoside triphosphate hydrolases"/>
    <property type="match status" value="2"/>
</dbReference>
<accession>A0A7R8W9E4</accession>
<dbReference type="PANTHER" id="PTHR45775">
    <property type="entry name" value="RAD, GEM/KIR FAMILY MEMBER 2, ISOFORM C"/>
    <property type="match status" value="1"/>
</dbReference>
<dbReference type="PANTHER" id="PTHR45775:SF1">
    <property type="entry name" value="RAD, GEM_KIR FAMILY MEMBER 3, ISOFORM E"/>
    <property type="match status" value="1"/>
</dbReference>
<dbReference type="InterPro" id="IPR001806">
    <property type="entry name" value="Small_GTPase"/>
</dbReference>
<dbReference type="GO" id="GO:0003924">
    <property type="term" value="F:GTPase activity"/>
    <property type="evidence" value="ECO:0007669"/>
    <property type="project" value="InterPro"/>
</dbReference>
<dbReference type="AlphaFoldDB" id="A0A7R8W9E4"/>
<evidence type="ECO:0000313" key="4">
    <source>
        <dbReference type="EMBL" id="CAD7224776.1"/>
    </source>
</evidence>
<feature type="region of interest" description="Disordered" evidence="3">
    <location>
        <begin position="307"/>
        <end position="378"/>
    </location>
</feature>
<dbReference type="EMBL" id="OB660439">
    <property type="protein sequence ID" value="CAD7224776.1"/>
    <property type="molecule type" value="Genomic_DNA"/>
</dbReference>
<dbReference type="GO" id="GO:0005886">
    <property type="term" value="C:plasma membrane"/>
    <property type="evidence" value="ECO:0007669"/>
    <property type="project" value="TreeGrafter"/>
</dbReference>
<proteinExistence type="inferred from homology"/>
<dbReference type="SMART" id="SM00175">
    <property type="entry name" value="RAB"/>
    <property type="match status" value="1"/>
</dbReference>
<dbReference type="OrthoDB" id="5239715at2759"/>
<dbReference type="Gene3D" id="3.40.50.300">
    <property type="entry name" value="P-loop containing nucleotide triphosphate hydrolases"/>
    <property type="match status" value="2"/>
</dbReference>
<organism evidence="4">
    <name type="scientific">Cyprideis torosa</name>
    <dbReference type="NCBI Taxonomy" id="163714"/>
    <lineage>
        <taxon>Eukaryota</taxon>
        <taxon>Metazoa</taxon>
        <taxon>Ecdysozoa</taxon>
        <taxon>Arthropoda</taxon>
        <taxon>Crustacea</taxon>
        <taxon>Oligostraca</taxon>
        <taxon>Ostracoda</taxon>
        <taxon>Podocopa</taxon>
        <taxon>Podocopida</taxon>
        <taxon>Cytherocopina</taxon>
        <taxon>Cytheroidea</taxon>
        <taxon>Cytherideidae</taxon>
        <taxon>Cyprideis</taxon>
    </lineage>
</organism>
<keyword evidence="2" id="KW-0597">Phosphoprotein</keyword>
<feature type="compositionally biased region" description="Polar residues" evidence="3">
    <location>
        <begin position="119"/>
        <end position="129"/>
    </location>
</feature>
<dbReference type="PRINTS" id="PR00449">
    <property type="entry name" value="RASTRNSFRMNG"/>
</dbReference>
<comment type="similarity">
    <text evidence="1">Belongs to the small GTPase superfamily. RGK family.</text>
</comment>
<evidence type="ECO:0000256" key="2">
    <source>
        <dbReference type="ARBA" id="ARBA00022553"/>
    </source>
</evidence>
<sequence>MGTLGETADHLAMMDKGFHQSLRCAKGRSASLCFAEGSSMLHPKSESNLQMSLLQVEPISLAVPMLGEGEAGEPADANLHPRGRPKTTKVKRAQSAKPMTKPVIKIRHPRTKDLEESEIGSTEEGNNAYYNPFIRKPPLGAPRDNDTSEGPARNPIGQSGLLDRVRHQTQRSPPSEISGRISHMVPSVGRLVSTSGFHPSASTSQIPNLPPTSNQPPKRGSFREKRRATGLGSGQTPEGSPSSHRRTQTVRGGTPSRLIAPEENRVVRGGSFRHVRPTQWTDEKENADVEGTPLRNFVLSSKGLVNKGDSFRRKNSRSNSLPLSELREQLRKKEERNSSATGGQSHTGSAGQLPPLKMPPHGMAVEAEPTTSSPQRPAPSQYRVAVIGCQGVGKSALITQFMSSECINVYDRQNDAENLTVQVNVNGEESELEFVPSTGTPHEVRNRREIRVAVIGCQGVGKSALITQFMSSECINVYDRQNDAENLTVQVNVNGEESELEFVPSTGTPHELDPLLVNPPDALIFQYSVTDGNSLQRVEDALSRLHACGLTKTRATVVVGNKTDLVRSRVVSPQDGKSLAISYKCKWVEISVACNHNVDQLLVGLVNQIQLYNKKRLECPTAPTPSVSPSKAPTERRRGIVRASKRIKRVFSKVWKGEEDKNCEDFHLL</sequence>
<evidence type="ECO:0000256" key="1">
    <source>
        <dbReference type="ARBA" id="ARBA00008846"/>
    </source>
</evidence>
<feature type="compositionally biased region" description="Polar residues" evidence="3">
    <location>
        <begin position="192"/>
        <end position="207"/>
    </location>
</feature>
<name>A0A7R8W9E4_9CRUS</name>
<dbReference type="PROSITE" id="PS51419">
    <property type="entry name" value="RAB"/>
    <property type="match status" value="1"/>
</dbReference>
<feature type="compositionally biased region" description="Basic residues" evidence="3">
    <location>
        <begin position="81"/>
        <end position="94"/>
    </location>
</feature>
<dbReference type="InterPro" id="IPR027417">
    <property type="entry name" value="P-loop_NTPase"/>
</dbReference>
<dbReference type="GO" id="GO:0005525">
    <property type="term" value="F:GTP binding"/>
    <property type="evidence" value="ECO:0007669"/>
    <property type="project" value="InterPro"/>
</dbReference>
<reference evidence="4" key="1">
    <citation type="submission" date="2020-11" db="EMBL/GenBank/DDBJ databases">
        <authorList>
            <person name="Tran Van P."/>
        </authorList>
    </citation>
    <scope>NUCLEOTIDE SEQUENCE</scope>
</reference>
<feature type="compositionally biased region" description="Polar residues" evidence="3">
    <location>
        <begin position="338"/>
        <end position="350"/>
    </location>
</feature>
<feature type="region of interest" description="Disordered" evidence="3">
    <location>
        <begin position="70"/>
        <end position="288"/>
    </location>
</feature>
<dbReference type="InterPro" id="IPR051641">
    <property type="entry name" value="RGK_GTP-binding_reg"/>
</dbReference>